<comment type="similarity">
    <text evidence="1">Belongs to the UPF0749 family.</text>
</comment>
<name>A0A1M5T0I8_9CLOT</name>
<dbReference type="Proteomes" id="UP000184526">
    <property type="component" value="Unassembled WGS sequence"/>
</dbReference>
<dbReference type="Gene3D" id="3.30.70.1880">
    <property type="entry name" value="Protein of unknown function DUF881"/>
    <property type="match status" value="1"/>
</dbReference>
<gene>
    <name evidence="4" type="ORF">SAMN02745196_00390</name>
</gene>
<feature type="chain" id="PRO_5039476848" evidence="3">
    <location>
        <begin position="26"/>
        <end position="239"/>
    </location>
</feature>
<evidence type="ECO:0000256" key="3">
    <source>
        <dbReference type="SAM" id="SignalP"/>
    </source>
</evidence>
<evidence type="ECO:0000256" key="1">
    <source>
        <dbReference type="ARBA" id="ARBA00009108"/>
    </source>
</evidence>
<reference evidence="4 5" key="1">
    <citation type="submission" date="2016-11" db="EMBL/GenBank/DDBJ databases">
        <authorList>
            <person name="Jaros S."/>
            <person name="Januszkiewicz K."/>
            <person name="Wedrychowicz H."/>
        </authorList>
    </citation>
    <scope>NUCLEOTIDE SEQUENCE [LARGE SCALE GENOMIC DNA]</scope>
    <source>
        <strain evidence="4 5">DSM 3089</strain>
    </source>
</reference>
<keyword evidence="3" id="KW-0732">Signal</keyword>
<accession>A0A1M5T0I8</accession>
<dbReference type="PANTHER" id="PTHR37313:SF2">
    <property type="entry name" value="UPF0749 PROTEIN YLXX"/>
    <property type="match status" value="1"/>
</dbReference>
<feature type="coiled-coil region" evidence="2">
    <location>
        <begin position="41"/>
        <end position="75"/>
    </location>
</feature>
<evidence type="ECO:0000256" key="2">
    <source>
        <dbReference type="SAM" id="Coils"/>
    </source>
</evidence>
<dbReference type="InterPro" id="IPR010273">
    <property type="entry name" value="DUF881"/>
</dbReference>
<dbReference type="RefSeq" id="WP_072829532.1">
    <property type="nucleotide sequence ID" value="NZ_FQXP01000003.1"/>
</dbReference>
<organism evidence="4 5">
    <name type="scientific">Clostridium collagenovorans DSM 3089</name>
    <dbReference type="NCBI Taxonomy" id="1121306"/>
    <lineage>
        <taxon>Bacteria</taxon>
        <taxon>Bacillati</taxon>
        <taxon>Bacillota</taxon>
        <taxon>Clostridia</taxon>
        <taxon>Eubacteriales</taxon>
        <taxon>Clostridiaceae</taxon>
        <taxon>Clostridium</taxon>
    </lineage>
</organism>
<sequence length="239" mass="26331">MKRVASKISIAFVCALLGFMLTHQFRVMNSKTSDGSINQNSADIIHQNEQLTKQKEEYEEKLKAVESKLSQYENASASRNDESKILLEQLEQLRNVNGATELVGEGITIYITPKSSIVNANYQGHYIQDLDLVDIVNELYAGQAEAISINDIRLLGKSGIRTAGNAIIIGNERISPYKPVVIKAIGKKELLESAVTFVGSIPETLSNTCDVKSEVSNEVKIPKSNTPVEDFKYAKPVAK</sequence>
<keyword evidence="2" id="KW-0175">Coiled coil</keyword>
<protein>
    <submittedName>
        <fullName evidence="4">Uncharacterized conserved protein YlxW, UPF0749 family</fullName>
    </submittedName>
</protein>
<dbReference type="PANTHER" id="PTHR37313">
    <property type="entry name" value="UPF0749 PROTEIN RV1825"/>
    <property type="match status" value="1"/>
</dbReference>
<evidence type="ECO:0000313" key="5">
    <source>
        <dbReference type="Proteomes" id="UP000184526"/>
    </source>
</evidence>
<evidence type="ECO:0000313" key="4">
    <source>
        <dbReference type="EMBL" id="SHH44314.1"/>
    </source>
</evidence>
<dbReference type="OrthoDB" id="9776196at2"/>
<keyword evidence="5" id="KW-1185">Reference proteome</keyword>
<dbReference type="EMBL" id="FQXP01000003">
    <property type="protein sequence ID" value="SHH44314.1"/>
    <property type="molecule type" value="Genomic_DNA"/>
</dbReference>
<dbReference type="STRING" id="1121306.SAMN02745196_00390"/>
<proteinExistence type="inferred from homology"/>
<dbReference type="Pfam" id="PF05949">
    <property type="entry name" value="DUF881"/>
    <property type="match status" value="1"/>
</dbReference>
<feature type="signal peptide" evidence="3">
    <location>
        <begin position="1"/>
        <end position="25"/>
    </location>
</feature>
<dbReference type="AlphaFoldDB" id="A0A1M5T0I8"/>